<dbReference type="GO" id="GO:0005737">
    <property type="term" value="C:cytoplasm"/>
    <property type="evidence" value="ECO:0007669"/>
    <property type="project" value="EnsemblFungi"/>
</dbReference>
<evidence type="ECO:0000313" key="2">
    <source>
        <dbReference type="Proteomes" id="UP000005666"/>
    </source>
</evidence>
<keyword evidence="2" id="KW-1185">Reference proteome</keyword>
<dbReference type="InterPro" id="IPR018854">
    <property type="entry name" value="Psome_chaperone_3/4"/>
</dbReference>
<dbReference type="Proteomes" id="UP000005666">
    <property type="component" value="Chromosome 7"/>
</dbReference>
<protein>
    <recommendedName>
        <fullName evidence="3">Proteasome chaperone 4</fullName>
    </recommendedName>
</protein>
<dbReference type="Gene3D" id="3.30.230.100">
    <property type="match status" value="1"/>
</dbReference>
<dbReference type="HOGENOM" id="CLU_133955_0_0_1"/>
<dbReference type="AlphaFoldDB" id="G8BVS7"/>
<proteinExistence type="predicted"/>
<dbReference type="OMA" id="HMATIIS"/>
<gene>
    <name evidence="1" type="primary">TPHA0G01690</name>
    <name evidence="1" type="ordered locus">TPHA_0G01690</name>
</gene>
<dbReference type="RefSeq" id="XP_003686439.1">
    <property type="nucleotide sequence ID" value="XM_003686391.1"/>
</dbReference>
<dbReference type="GO" id="GO:0043248">
    <property type="term" value="P:proteasome assembly"/>
    <property type="evidence" value="ECO:0007669"/>
    <property type="project" value="EnsemblFungi"/>
</dbReference>
<dbReference type="Pfam" id="PF10448">
    <property type="entry name" value="POC3_POC4"/>
    <property type="match status" value="1"/>
</dbReference>
<sequence length="153" mass="17111">MSVKTTKKIITPSFSLSSSVIDIVATIPTSLDNKKIPITVNIALIDSNQASEDGEYRSDDVRDISETNLQCYHYSIPSRLKTQEVVSSVLLDTDNDYIRDITRQLSVLICKKYEHPCYVSWSSNGSINTTSMDHLSVIKECVAFIKELTSTLD</sequence>
<dbReference type="GO" id="GO:0051131">
    <property type="term" value="P:chaperone-mediated protein complex assembly"/>
    <property type="evidence" value="ECO:0007669"/>
    <property type="project" value="EnsemblFungi"/>
</dbReference>
<dbReference type="KEGG" id="tpf:TPHA_0G01690"/>
<evidence type="ECO:0008006" key="3">
    <source>
        <dbReference type="Google" id="ProtNLM"/>
    </source>
</evidence>
<dbReference type="OrthoDB" id="4035555at2759"/>
<dbReference type="GeneID" id="11535832"/>
<name>G8BVS7_TETPH</name>
<reference evidence="1 2" key="1">
    <citation type="journal article" date="2011" name="Proc. Natl. Acad. Sci. U.S.A.">
        <title>Evolutionary erosion of yeast sex chromosomes by mating-type switching accidents.</title>
        <authorList>
            <person name="Gordon J.L."/>
            <person name="Armisen D."/>
            <person name="Proux-Wera E."/>
            <person name="Oheigeartaigh S.S."/>
            <person name="Byrne K.P."/>
            <person name="Wolfe K.H."/>
        </authorList>
    </citation>
    <scope>NUCLEOTIDE SEQUENCE [LARGE SCALE GENOMIC DNA]</scope>
    <source>
        <strain evidence="2">ATCC 24235 / CBS 4417 / NBRC 1672 / NRRL Y-8282 / UCD 70-5</strain>
    </source>
</reference>
<dbReference type="EMBL" id="HE612862">
    <property type="protein sequence ID" value="CCE64005.1"/>
    <property type="molecule type" value="Genomic_DNA"/>
</dbReference>
<evidence type="ECO:0000313" key="1">
    <source>
        <dbReference type="EMBL" id="CCE64005.1"/>
    </source>
</evidence>
<dbReference type="GO" id="GO:0005634">
    <property type="term" value="C:nucleus"/>
    <property type="evidence" value="ECO:0007669"/>
    <property type="project" value="EnsemblFungi"/>
</dbReference>
<dbReference type="GO" id="GO:0032991">
    <property type="term" value="C:protein-containing complex"/>
    <property type="evidence" value="ECO:0007669"/>
    <property type="project" value="EnsemblFungi"/>
</dbReference>
<dbReference type="STRING" id="1071381.G8BVS7"/>
<organism evidence="1 2">
    <name type="scientific">Tetrapisispora phaffii (strain ATCC 24235 / CBS 4417 / NBRC 1672 / NRRL Y-8282 / UCD 70-5)</name>
    <name type="common">Yeast</name>
    <name type="synonym">Fabospora phaffii</name>
    <dbReference type="NCBI Taxonomy" id="1071381"/>
    <lineage>
        <taxon>Eukaryota</taxon>
        <taxon>Fungi</taxon>
        <taxon>Dikarya</taxon>
        <taxon>Ascomycota</taxon>
        <taxon>Saccharomycotina</taxon>
        <taxon>Saccharomycetes</taxon>
        <taxon>Saccharomycetales</taxon>
        <taxon>Saccharomycetaceae</taxon>
        <taxon>Tetrapisispora</taxon>
    </lineage>
</organism>
<accession>G8BVS7</accession>
<dbReference type="eggNOG" id="ENOG502S7JE">
    <property type="taxonomic scope" value="Eukaryota"/>
</dbReference>